<dbReference type="Proteomes" id="UP001501222">
    <property type="component" value="Unassembled WGS sequence"/>
</dbReference>
<dbReference type="HAMAP" id="MF_00265">
    <property type="entry name" value="VapC_Nob1"/>
    <property type="match status" value="1"/>
</dbReference>
<keyword evidence="3 6" id="KW-0479">Metal-binding</keyword>
<keyword evidence="5 6" id="KW-0460">Magnesium</keyword>
<gene>
    <name evidence="6" type="primary">vapC</name>
    <name evidence="8" type="ORF">GCM10022235_15600</name>
</gene>
<keyword evidence="1 6" id="KW-1277">Toxin-antitoxin system</keyword>
<feature type="domain" description="PIN" evidence="7">
    <location>
        <begin position="2"/>
        <end position="119"/>
    </location>
</feature>
<keyword evidence="9" id="KW-1185">Reference proteome</keyword>
<accession>A0ABP6WDY2</accession>
<proteinExistence type="inferred from homology"/>
<evidence type="ECO:0000256" key="3">
    <source>
        <dbReference type="ARBA" id="ARBA00022723"/>
    </source>
</evidence>
<dbReference type="SUPFAM" id="SSF88723">
    <property type="entry name" value="PIN domain-like"/>
    <property type="match status" value="1"/>
</dbReference>
<dbReference type="InterPro" id="IPR029060">
    <property type="entry name" value="PIN-like_dom_sf"/>
</dbReference>
<evidence type="ECO:0000256" key="5">
    <source>
        <dbReference type="ARBA" id="ARBA00022842"/>
    </source>
</evidence>
<keyword evidence="6" id="KW-0800">Toxin</keyword>
<dbReference type="EC" id="3.1.-.-" evidence="6"/>
<dbReference type="InterPro" id="IPR022907">
    <property type="entry name" value="VapC_family"/>
</dbReference>
<protein>
    <recommendedName>
        <fullName evidence="6">Ribonuclease VapC</fullName>
        <shortName evidence="6">RNase VapC</shortName>
        <ecNumber evidence="6">3.1.-.-</ecNumber>
    </recommendedName>
    <alternativeName>
        <fullName evidence="6">Toxin VapC</fullName>
    </alternativeName>
</protein>
<comment type="cofactor">
    <cofactor evidence="6">
        <name>Mg(2+)</name>
        <dbReference type="ChEBI" id="CHEBI:18420"/>
    </cofactor>
</comment>
<comment type="similarity">
    <text evidence="6">Belongs to the PINc/VapC protein family.</text>
</comment>
<evidence type="ECO:0000256" key="1">
    <source>
        <dbReference type="ARBA" id="ARBA00022649"/>
    </source>
</evidence>
<dbReference type="Pfam" id="PF01850">
    <property type="entry name" value="PIN"/>
    <property type="match status" value="1"/>
</dbReference>
<keyword evidence="2 6" id="KW-0540">Nuclease</keyword>
<evidence type="ECO:0000256" key="6">
    <source>
        <dbReference type="HAMAP-Rule" id="MF_00265"/>
    </source>
</evidence>
<evidence type="ECO:0000256" key="4">
    <source>
        <dbReference type="ARBA" id="ARBA00022801"/>
    </source>
</evidence>
<reference evidence="9" key="1">
    <citation type="journal article" date="2019" name="Int. J. Syst. Evol. Microbiol.">
        <title>The Global Catalogue of Microorganisms (GCM) 10K type strain sequencing project: providing services to taxonomists for standard genome sequencing and annotation.</title>
        <authorList>
            <consortium name="The Broad Institute Genomics Platform"/>
            <consortium name="The Broad Institute Genome Sequencing Center for Infectious Disease"/>
            <person name="Wu L."/>
            <person name="Ma J."/>
        </authorList>
    </citation>
    <scope>NUCLEOTIDE SEQUENCE [LARGE SCALE GENOMIC DNA]</scope>
    <source>
        <strain evidence="9">JCM 16928</strain>
    </source>
</reference>
<keyword evidence="4 6" id="KW-0378">Hydrolase</keyword>
<dbReference type="RefSeq" id="WP_344838878.1">
    <property type="nucleotide sequence ID" value="NZ_BAABAA010000002.1"/>
</dbReference>
<dbReference type="Gene3D" id="3.40.50.1010">
    <property type="entry name" value="5'-nuclease"/>
    <property type="match status" value="1"/>
</dbReference>
<feature type="binding site" evidence="6">
    <location>
        <position position="5"/>
    </location>
    <ligand>
        <name>Mg(2+)</name>
        <dbReference type="ChEBI" id="CHEBI:18420"/>
    </ligand>
</feature>
<comment type="function">
    <text evidence="6">Toxic component of a toxin-antitoxin (TA) system. An RNase.</text>
</comment>
<dbReference type="InterPro" id="IPR002716">
    <property type="entry name" value="PIN_dom"/>
</dbReference>
<sequence>MIYLDSAAIVKLVHAESETQALRDWLDERAETGWTSSVLAEIESSRALARHAPAAVTRLHLVLDLIDLIDLDAGIRILAQTVKPATVRSLDAIHLATALRIRSQLSSFVTYDKRLADAAQTAGLTVDMPT</sequence>
<evidence type="ECO:0000256" key="2">
    <source>
        <dbReference type="ARBA" id="ARBA00022722"/>
    </source>
</evidence>
<name>A0ABP6WDY2_9ACTN</name>
<dbReference type="CDD" id="cd09874">
    <property type="entry name" value="PIN_MT3492-like"/>
    <property type="match status" value="1"/>
</dbReference>
<organism evidence="8 9">
    <name type="scientific">Kribbella ginsengisoli</name>
    <dbReference type="NCBI Taxonomy" id="363865"/>
    <lineage>
        <taxon>Bacteria</taxon>
        <taxon>Bacillati</taxon>
        <taxon>Actinomycetota</taxon>
        <taxon>Actinomycetes</taxon>
        <taxon>Propionibacteriales</taxon>
        <taxon>Kribbellaceae</taxon>
        <taxon>Kribbella</taxon>
    </lineage>
</organism>
<evidence type="ECO:0000259" key="7">
    <source>
        <dbReference type="Pfam" id="PF01850"/>
    </source>
</evidence>
<dbReference type="EMBL" id="BAABAA010000002">
    <property type="protein sequence ID" value="GAA3548858.1"/>
    <property type="molecule type" value="Genomic_DNA"/>
</dbReference>
<feature type="binding site" evidence="6">
    <location>
        <position position="91"/>
    </location>
    <ligand>
        <name>Mg(2+)</name>
        <dbReference type="ChEBI" id="CHEBI:18420"/>
    </ligand>
</feature>
<comment type="caution">
    <text evidence="8">The sequence shown here is derived from an EMBL/GenBank/DDBJ whole genome shotgun (WGS) entry which is preliminary data.</text>
</comment>
<evidence type="ECO:0000313" key="9">
    <source>
        <dbReference type="Proteomes" id="UP001501222"/>
    </source>
</evidence>
<evidence type="ECO:0000313" key="8">
    <source>
        <dbReference type="EMBL" id="GAA3548858.1"/>
    </source>
</evidence>